<sequence length="222" mass="25666">MSGLFKLNILTLLLSFSIAQSQSIFNTLLKNKIFYVHQLRNFIRSEEFKELKNKLGDLNAIDIIYKKSLVLCDYNIKDALFVCALATLDHRKINFKLPLLGFKIPIFLTSESEEQFFKRTSNLPSHIFSNTIDDRDKLQHFFFSAYLTYTNEGRASADKIGLLVEEGEKLGLNLVRDERDILANRLGQNFGLYLHKNPLALPSRFLQPDSIKQNFNLPFKPE</sequence>
<evidence type="ECO:0000313" key="3">
    <source>
        <dbReference type="Proteomes" id="UP000199197"/>
    </source>
</evidence>
<gene>
    <name evidence="2" type="ORF">JGI23_00048</name>
</gene>
<dbReference type="RefSeq" id="WP_092346643.1">
    <property type="nucleotide sequence ID" value="NZ_CZVW01000001.1"/>
</dbReference>
<dbReference type="AlphaFoldDB" id="A0A0P1MLC8"/>
<reference evidence="3" key="1">
    <citation type="submission" date="2015-11" db="EMBL/GenBank/DDBJ databases">
        <authorList>
            <person name="Varghese N."/>
        </authorList>
    </citation>
    <scope>NUCLEOTIDE SEQUENCE [LARGE SCALE GENOMIC DNA]</scope>
    <source>
        <strain evidence="3">JGI-23</strain>
    </source>
</reference>
<feature type="signal peptide" evidence="1">
    <location>
        <begin position="1"/>
        <end position="21"/>
    </location>
</feature>
<organism evidence="2 3">
    <name type="scientific">Candidatus Chryseopegocella kryptomonas</name>
    <dbReference type="NCBI Taxonomy" id="1633643"/>
    <lineage>
        <taxon>Bacteria</taxon>
        <taxon>Pseudomonadati</taxon>
        <taxon>Candidatus Kryptoniota</taxon>
        <taxon>Candidatus Chryseopegocella</taxon>
    </lineage>
</organism>
<dbReference type="EMBL" id="CZVW01000001">
    <property type="protein sequence ID" value="CUS96050.1"/>
    <property type="molecule type" value="Genomic_DNA"/>
</dbReference>
<protein>
    <submittedName>
        <fullName evidence="2">Uncharacterized protein</fullName>
    </submittedName>
</protein>
<accession>A0A0P1MLC8</accession>
<evidence type="ECO:0000313" key="2">
    <source>
        <dbReference type="EMBL" id="CUS96050.1"/>
    </source>
</evidence>
<keyword evidence="1" id="KW-0732">Signal</keyword>
<dbReference type="Proteomes" id="UP000199197">
    <property type="component" value="Unassembled WGS sequence"/>
</dbReference>
<keyword evidence="3" id="KW-1185">Reference proteome</keyword>
<proteinExistence type="predicted"/>
<name>A0A0P1MLC8_9BACT</name>
<feature type="chain" id="PRO_5006067618" evidence="1">
    <location>
        <begin position="22"/>
        <end position="222"/>
    </location>
</feature>
<evidence type="ECO:0000256" key="1">
    <source>
        <dbReference type="SAM" id="SignalP"/>
    </source>
</evidence>
<dbReference type="OrthoDB" id="9793182at2"/>